<evidence type="ECO:0000313" key="3">
    <source>
        <dbReference type="Proteomes" id="UP001215598"/>
    </source>
</evidence>
<dbReference type="Proteomes" id="UP001215598">
    <property type="component" value="Unassembled WGS sequence"/>
</dbReference>
<evidence type="ECO:0000313" key="2">
    <source>
        <dbReference type="EMBL" id="KAJ7722046.1"/>
    </source>
</evidence>
<keyword evidence="1" id="KW-0732">Signal</keyword>
<reference evidence="2" key="1">
    <citation type="submission" date="2023-03" db="EMBL/GenBank/DDBJ databases">
        <title>Massive genome expansion in bonnet fungi (Mycena s.s.) driven by repeated elements and novel gene families across ecological guilds.</title>
        <authorList>
            <consortium name="Lawrence Berkeley National Laboratory"/>
            <person name="Harder C.B."/>
            <person name="Miyauchi S."/>
            <person name="Viragh M."/>
            <person name="Kuo A."/>
            <person name="Thoen E."/>
            <person name="Andreopoulos B."/>
            <person name="Lu D."/>
            <person name="Skrede I."/>
            <person name="Drula E."/>
            <person name="Henrissat B."/>
            <person name="Morin E."/>
            <person name="Kohler A."/>
            <person name="Barry K."/>
            <person name="LaButti K."/>
            <person name="Morin E."/>
            <person name="Salamov A."/>
            <person name="Lipzen A."/>
            <person name="Mereny Z."/>
            <person name="Hegedus B."/>
            <person name="Baldrian P."/>
            <person name="Stursova M."/>
            <person name="Weitz H."/>
            <person name="Taylor A."/>
            <person name="Grigoriev I.V."/>
            <person name="Nagy L.G."/>
            <person name="Martin F."/>
            <person name="Kauserud H."/>
        </authorList>
    </citation>
    <scope>NUCLEOTIDE SEQUENCE</scope>
    <source>
        <strain evidence="2">CBHHK182m</strain>
    </source>
</reference>
<evidence type="ECO:0000256" key="1">
    <source>
        <dbReference type="SAM" id="SignalP"/>
    </source>
</evidence>
<feature type="signal peptide" evidence="1">
    <location>
        <begin position="1"/>
        <end position="20"/>
    </location>
</feature>
<feature type="chain" id="PRO_5042017349" description="F-box domain-containing protein" evidence="1">
    <location>
        <begin position="21"/>
        <end position="517"/>
    </location>
</feature>
<keyword evidence="3" id="KW-1185">Reference proteome</keyword>
<dbReference type="AlphaFoldDB" id="A0AAD7MLT6"/>
<accession>A0AAD7MLT6</accession>
<proteinExistence type="predicted"/>
<comment type="caution">
    <text evidence="2">The sequence shown here is derived from an EMBL/GenBank/DDBJ whole genome shotgun (WGS) entry which is preliminary data.</text>
</comment>
<dbReference type="EMBL" id="JARKIB010000224">
    <property type="protein sequence ID" value="KAJ7722046.1"/>
    <property type="molecule type" value="Genomic_DNA"/>
</dbReference>
<protein>
    <recommendedName>
        <fullName evidence="4">F-box domain-containing protein</fullName>
    </recommendedName>
</protein>
<gene>
    <name evidence="2" type="ORF">B0H16DRAFT_1473611</name>
</gene>
<evidence type="ECO:0008006" key="4">
    <source>
        <dbReference type="Google" id="ProtNLM"/>
    </source>
</evidence>
<organism evidence="2 3">
    <name type="scientific">Mycena metata</name>
    <dbReference type="NCBI Taxonomy" id="1033252"/>
    <lineage>
        <taxon>Eukaryota</taxon>
        <taxon>Fungi</taxon>
        <taxon>Dikarya</taxon>
        <taxon>Basidiomycota</taxon>
        <taxon>Agaricomycotina</taxon>
        <taxon>Agaricomycetes</taxon>
        <taxon>Agaricomycetidae</taxon>
        <taxon>Agaricales</taxon>
        <taxon>Marasmiineae</taxon>
        <taxon>Mycenaceae</taxon>
        <taxon>Mycena</taxon>
    </lineage>
</organism>
<sequence length="517" mass="58163">MHASVVVALALWTLVLRVHAATHLSNALVAASVGPTQSGLVVDGASHANFFLEGGIFKLFRQVDPVSLVFFCRANDLLSPFDFLPLELVLRILIFACGGYRAGRLAFLRTRRYIAHTCHLWRSIVESVSHFWRTLDVTPHLRISEVRHWISHWSTARLDLKLKFDDLYSLRYVPSSAGPPRMYPQHTIAVFAPYFARCARLTLVLEDAHALPDVLDRLRRTRADHLVELSITRITLPLQSAPLARTVSRPRRLFANSAPQELGRLRADGVSVGWGDLRLFTNLYDLILLNLLYPVNMATIQFYRLLFRAAQLCRLCVKRVSCEELLVLPVPPIHLPLLRVLDLHLDGSLGVSCVLSHCIAPALTSLSVYLPSDDELYLLLHCASAMSSVTTLSVNGSLTDVFAASRLYALLPRLVHLDLTRATPGYCEALYDGRRQDPHLCPVLEELRVISVPLSLLRSILELRAAASRPVRRLVMYRVYDMVETDDDLDWYLQEYSDGDILIDPPVLSLPSWTADV</sequence>
<name>A0AAD7MLT6_9AGAR</name>